<gene>
    <name evidence="3" type="ORF">OUY24_14195</name>
</gene>
<sequence length="181" mass="19856">DPVRARWGARRSRHHTGGPRRRISVEGMTMSSERQPKAVRQLRLVVEAEDYEAAVAFYRDVLGLPEQAAFSGGDGAEVVILEAGRATLEIANPAQKRMIDDVEVGRQVAPKFRVAFEVDDTRETVDRLTSAGADEVAPPTVTPWQSLNARLDAPGGMHITVFQELQSLEEREAMDGFGTGT</sequence>
<name>A0ABT4SXJ8_9ACTN</name>
<accession>A0ABT4SXJ8</accession>
<evidence type="ECO:0000313" key="4">
    <source>
        <dbReference type="Proteomes" id="UP001212498"/>
    </source>
</evidence>
<dbReference type="EMBL" id="JAPNUD010000030">
    <property type="protein sequence ID" value="MDA0641775.1"/>
    <property type="molecule type" value="Genomic_DNA"/>
</dbReference>
<proteinExistence type="predicted"/>
<dbReference type="InterPro" id="IPR029068">
    <property type="entry name" value="Glyas_Bleomycin-R_OHBP_Dase"/>
</dbReference>
<dbReference type="Gene3D" id="3.10.180.10">
    <property type="entry name" value="2,3-Dihydroxybiphenyl 1,2-Dioxygenase, domain 1"/>
    <property type="match status" value="1"/>
</dbReference>
<feature type="region of interest" description="Disordered" evidence="1">
    <location>
        <begin position="1"/>
        <end position="21"/>
    </location>
</feature>
<evidence type="ECO:0000259" key="2">
    <source>
        <dbReference type="PROSITE" id="PS51819"/>
    </source>
</evidence>
<dbReference type="InterPro" id="IPR004360">
    <property type="entry name" value="Glyas_Fos-R_dOase_dom"/>
</dbReference>
<dbReference type="RefSeq" id="WP_271276540.1">
    <property type="nucleotide sequence ID" value="NZ_JAPNUD010000030.1"/>
</dbReference>
<dbReference type="InterPro" id="IPR037523">
    <property type="entry name" value="VOC_core"/>
</dbReference>
<evidence type="ECO:0000313" key="3">
    <source>
        <dbReference type="EMBL" id="MDA0641775.1"/>
    </source>
</evidence>
<reference evidence="3 4" key="1">
    <citation type="submission" date="2022-11" db="EMBL/GenBank/DDBJ databases">
        <title>Nonomuraea corallina sp. nov., a new species of the genus Nonomuraea isolated from sea side sediment in Thai sea.</title>
        <authorList>
            <person name="Ngamcharungchit C."/>
            <person name="Matsumoto A."/>
            <person name="Suriyachadkun C."/>
            <person name="Panbangred W."/>
            <person name="Inahashi Y."/>
            <person name="Intra B."/>
        </authorList>
    </citation>
    <scope>NUCLEOTIDE SEQUENCE [LARGE SCALE GENOMIC DNA]</scope>
    <source>
        <strain evidence="3 4">DSM 43553</strain>
    </source>
</reference>
<dbReference type="Proteomes" id="UP001212498">
    <property type="component" value="Unassembled WGS sequence"/>
</dbReference>
<organism evidence="3 4">
    <name type="scientific">Nonomuraea ferruginea</name>
    <dbReference type="NCBI Taxonomy" id="46174"/>
    <lineage>
        <taxon>Bacteria</taxon>
        <taxon>Bacillati</taxon>
        <taxon>Actinomycetota</taxon>
        <taxon>Actinomycetes</taxon>
        <taxon>Streptosporangiales</taxon>
        <taxon>Streptosporangiaceae</taxon>
        <taxon>Nonomuraea</taxon>
    </lineage>
</organism>
<comment type="caution">
    <text evidence="3">The sequence shown here is derived from an EMBL/GenBank/DDBJ whole genome shotgun (WGS) entry which is preliminary data.</text>
</comment>
<evidence type="ECO:0000256" key="1">
    <source>
        <dbReference type="SAM" id="MobiDB-lite"/>
    </source>
</evidence>
<feature type="non-terminal residue" evidence="3">
    <location>
        <position position="1"/>
    </location>
</feature>
<feature type="domain" description="VOC" evidence="2">
    <location>
        <begin position="40"/>
        <end position="164"/>
    </location>
</feature>
<protein>
    <submittedName>
        <fullName evidence="3">VOC family protein</fullName>
    </submittedName>
</protein>
<feature type="compositionally biased region" description="Basic residues" evidence="1">
    <location>
        <begin position="7"/>
        <end position="21"/>
    </location>
</feature>
<keyword evidence="4" id="KW-1185">Reference proteome</keyword>
<dbReference type="SUPFAM" id="SSF54593">
    <property type="entry name" value="Glyoxalase/Bleomycin resistance protein/Dihydroxybiphenyl dioxygenase"/>
    <property type="match status" value="1"/>
</dbReference>
<dbReference type="PROSITE" id="PS51819">
    <property type="entry name" value="VOC"/>
    <property type="match status" value="1"/>
</dbReference>
<dbReference type="Pfam" id="PF00903">
    <property type="entry name" value="Glyoxalase"/>
    <property type="match status" value="1"/>
</dbReference>